<evidence type="ECO:0000256" key="5">
    <source>
        <dbReference type="PIRNR" id="PIRNR005536"/>
    </source>
</evidence>
<gene>
    <name evidence="9" type="primary">galA_2</name>
    <name evidence="9" type="ORF">Mam01_32920</name>
</gene>
<dbReference type="CDD" id="cd14791">
    <property type="entry name" value="GH36"/>
    <property type="match status" value="1"/>
</dbReference>
<dbReference type="RefSeq" id="WP_425563091.1">
    <property type="nucleotide sequence ID" value="NZ_BAABEJ010000002.1"/>
</dbReference>
<evidence type="ECO:0000256" key="3">
    <source>
        <dbReference type="ARBA" id="ARBA00022801"/>
    </source>
</evidence>
<dbReference type="InterPro" id="IPR038417">
    <property type="entry name" value="Alpga-gal_N_sf"/>
</dbReference>
<evidence type="ECO:0000256" key="6">
    <source>
        <dbReference type="SAM" id="MobiDB-lite"/>
    </source>
</evidence>
<evidence type="ECO:0000313" key="10">
    <source>
        <dbReference type="Proteomes" id="UP000651728"/>
    </source>
</evidence>
<dbReference type="EMBL" id="BOOB01000021">
    <property type="protein sequence ID" value="GIH33128.1"/>
    <property type="molecule type" value="Genomic_DNA"/>
</dbReference>
<feature type="domain" description="Glycosyl hydrolase family 36 N-terminal" evidence="8">
    <location>
        <begin position="53"/>
        <end position="290"/>
    </location>
</feature>
<evidence type="ECO:0000256" key="1">
    <source>
        <dbReference type="ARBA" id="ARBA00001255"/>
    </source>
</evidence>
<proteinExistence type="inferred from homology"/>
<dbReference type="EC" id="3.2.1.22" evidence="2 5"/>
<evidence type="ECO:0000256" key="2">
    <source>
        <dbReference type="ARBA" id="ARBA00012755"/>
    </source>
</evidence>
<dbReference type="Proteomes" id="UP000651728">
    <property type="component" value="Unassembled WGS sequence"/>
</dbReference>
<dbReference type="Pfam" id="PF02065">
    <property type="entry name" value="Melibiase"/>
    <property type="match status" value="1"/>
</dbReference>
<dbReference type="Gene3D" id="2.60.40.1180">
    <property type="entry name" value="Golgi alpha-mannosidase II"/>
    <property type="match status" value="1"/>
</dbReference>
<organism evidence="9 10">
    <name type="scientific">Microbispora amethystogenes</name>
    <dbReference type="NCBI Taxonomy" id="1427754"/>
    <lineage>
        <taxon>Bacteria</taxon>
        <taxon>Bacillati</taxon>
        <taxon>Actinomycetota</taxon>
        <taxon>Actinomycetes</taxon>
        <taxon>Streptosporangiales</taxon>
        <taxon>Streptosporangiaceae</taxon>
        <taxon>Microbispora</taxon>
    </lineage>
</organism>
<dbReference type="PANTHER" id="PTHR43053">
    <property type="entry name" value="GLYCOSIDASE FAMILY 31"/>
    <property type="match status" value="1"/>
</dbReference>
<keyword evidence="4 5" id="KW-0326">Glycosidase</keyword>
<keyword evidence="3 5" id="KW-0378">Hydrolase</keyword>
<dbReference type="PANTHER" id="PTHR43053:SF3">
    <property type="entry name" value="ALPHA-GALACTOSIDASE C-RELATED"/>
    <property type="match status" value="1"/>
</dbReference>
<protein>
    <recommendedName>
        <fullName evidence="2 5">Alpha-galactosidase</fullName>
        <ecNumber evidence="2 5">3.2.1.22</ecNumber>
    </recommendedName>
</protein>
<dbReference type="PIRSF" id="PIRSF005536">
    <property type="entry name" value="Agal"/>
    <property type="match status" value="1"/>
</dbReference>
<feature type="region of interest" description="Disordered" evidence="6">
    <location>
        <begin position="6"/>
        <end position="26"/>
    </location>
</feature>
<reference evidence="9 10" key="1">
    <citation type="submission" date="2021-01" db="EMBL/GenBank/DDBJ databases">
        <title>Whole genome shotgun sequence of Microbispora amethystogenes NBRC 101907.</title>
        <authorList>
            <person name="Komaki H."/>
            <person name="Tamura T."/>
        </authorList>
    </citation>
    <scope>NUCLEOTIDE SEQUENCE [LARGE SCALE GENOMIC DNA]</scope>
    <source>
        <strain evidence="9 10">NBRC 101907</strain>
    </source>
</reference>
<dbReference type="InterPro" id="IPR013780">
    <property type="entry name" value="Glyco_hydro_b"/>
</dbReference>
<dbReference type="InterPro" id="IPR050985">
    <property type="entry name" value="Alpha-glycosidase_related"/>
</dbReference>
<dbReference type="InterPro" id="IPR031704">
    <property type="entry name" value="Glyco_hydro_36_N"/>
</dbReference>
<evidence type="ECO:0000259" key="8">
    <source>
        <dbReference type="Pfam" id="PF16875"/>
    </source>
</evidence>
<dbReference type="InterPro" id="IPR002252">
    <property type="entry name" value="Glyco_hydro_36"/>
</dbReference>
<feature type="domain" description="Glycosyl hydrolase family 36 C-terminal" evidence="7">
    <location>
        <begin position="638"/>
        <end position="717"/>
    </location>
</feature>
<name>A0ABQ4FEB3_9ACTN</name>
<evidence type="ECO:0000313" key="9">
    <source>
        <dbReference type="EMBL" id="GIH33128.1"/>
    </source>
</evidence>
<dbReference type="Gene3D" id="2.70.98.60">
    <property type="entry name" value="alpha-galactosidase from lactobacil brevis"/>
    <property type="match status" value="1"/>
</dbReference>
<evidence type="ECO:0000259" key="7">
    <source>
        <dbReference type="Pfam" id="PF16874"/>
    </source>
</evidence>
<dbReference type="InterPro" id="IPR013785">
    <property type="entry name" value="Aldolase_TIM"/>
</dbReference>
<keyword evidence="10" id="KW-1185">Reference proteome</keyword>
<accession>A0ABQ4FEB3</accession>
<dbReference type="InterPro" id="IPR017853">
    <property type="entry name" value="GH"/>
</dbReference>
<comment type="similarity">
    <text evidence="5">Belongs to the glycosyl hydrolase.</text>
</comment>
<comment type="caution">
    <text evidence="9">The sequence shown here is derived from an EMBL/GenBank/DDBJ whole genome shotgun (WGS) entry which is preliminary data.</text>
</comment>
<dbReference type="PRINTS" id="PR00743">
    <property type="entry name" value="GLHYDRLASE36"/>
</dbReference>
<dbReference type="SUPFAM" id="SSF51445">
    <property type="entry name" value="(Trans)glycosidases"/>
    <property type="match status" value="1"/>
</dbReference>
<dbReference type="InterPro" id="IPR031705">
    <property type="entry name" value="Glyco_hydro_36_C"/>
</dbReference>
<dbReference type="Pfam" id="PF16874">
    <property type="entry name" value="Glyco_hydro_36C"/>
    <property type="match status" value="1"/>
</dbReference>
<dbReference type="Gene3D" id="3.20.20.70">
    <property type="entry name" value="Aldolase class I"/>
    <property type="match status" value="1"/>
</dbReference>
<evidence type="ECO:0000256" key="4">
    <source>
        <dbReference type="ARBA" id="ARBA00023295"/>
    </source>
</evidence>
<sequence length="731" mass="80000">MAIVEAVAEGGDPHSPGAGDEVTERSAGRGADGFVHLQASGVSLVLDCRGPRLPRVLHWGRPLLRASDADLSALALASLPATVPNSLDTPASVAVVPESATGWFGLPGVLGHRDGRHWSPLFETEHVGVHDRGAGEGGEVAVLASDAGCGLSLELRLDLTAGGVLRMRAVLRNTAPGWYTLDGLVMALPVPAEATELLDFTGRWSRERDPQRRAFSAGAHVRDGRRGRTGSDASFILVAGEKGFGFRSGQVWGVHVGWSGNHRTYAERLPTGDSVVGGGELLQSGEVRLAPGVSYETPWVYAAHGDGLDEMAARFHRLVRSGRGGRRPVIVNTWEAVYFDHDLGRLTALVDAAAEVGAERFVLDDGWFRGRRDDRAGLGDWFVDETRWPEGLHPLVERVRARGMDFGLWVEPEMVNPDSDLARAHPDWIMATECRQPPPVRHQQVLDLRRQEAYDYILERLDTLVREYRIAFLKWDHNRDLVDAGVHEQTRAVYRLMDELRARHPGLEIESCSSGGARVDLGILERTDRVWASDCIDGTERQAIQRWTALLLPPELIGSHVGSARAHTTGRTQSLALRAGTALFGHFGIEWDLTAASGEERAELRRWVQLYKRMRGWLHRGLVVRADHPDPALWLHGIVSADRDQALFSVVAMATGARTQPGRVRIPGLDPHRRYRVRPLAPGDSPGTTAVAPNPWLAEGVVVTGQMLAEVGLSAPPLHPEQLLLLHITKA</sequence>
<comment type="catalytic activity">
    <reaction evidence="1 5">
        <text>Hydrolysis of terminal, non-reducing alpha-D-galactose residues in alpha-D-galactosides, including galactose oligosaccharides, galactomannans and galactolipids.</text>
        <dbReference type="EC" id="3.2.1.22"/>
    </reaction>
</comment>
<dbReference type="Pfam" id="PF16875">
    <property type="entry name" value="Glyco_hydro_36N"/>
    <property type="match status" value="1"/>
</dbReference>